<protein>
    <submittedName>
        <fullName evidence="1">Uncharacterized protein</fullName>
    </submittedName>
</protein>
<name>A0A0F9PBR5_9ZZZZ</name>
<accession>A0A0F9PBR5</accession>
<comment type="caution">
    <text evidence="1">The sequence shown here is derived from an EMBL/GenBank/DDBJ whole genome shotgun (WGS) entry which is preliminary data.</text>
</comment>
<gene>
    <name evidence="1" type="ORF">LCGC14_0920060</name>
</gene>
<proteinExistence type="predicted"/>
<dbReference type="AlphaFoldDB" id="A0A0F9PBR5"/>
<evidence type="ECO:0000313" key="1">
    <source>
        <dbReference type="EMBL" id="KKN21967.1"/>
    </source>
</evidence>
<dbReference type="EMBL" id="LAZR01003104">
    <property type="protein sequence ID" value="KKN21967.1"/>
    <property type="molecule type" value="Genomic_DNA"/>
</dbReference>
<reference evidence="1" key="1">
    <citation type="journal article" date="2015" name="Nature">
        <title>Complex archaea that bridge the gap between prokaryotes and eukaryotes.</title>
        <authorList>
            <person name="Spang A."/>
            <person name="Saw J.H."/>
            <person name="Jorgensen S.L."/>
            <person name="Zaremba-Niedzwiedzka K."/>
            <person name="Martijn J."/>
            <person name="Lind A.E."/>
            <person name="van Eijk R."/>
            <person name="Schleper C."/>
            <person name="Guy L."/>
            <person name="Ettema T.J."/>
        </authorList>
    </citation>
    <scope>NUCLEOTIDE SEQUENCE</scope>
</reference>
<sequence>MNLQFYEMMDDKSKEYLLYLIEQILPKFTKSELAIYLEDMAITPIKGSKSSKSKAIKGYVKIGGDTEKAADLSKLNTEQLKSLFQIYISREKNDKIAVKWRFYQYLKYMLDLDIKSIQVNRDPNPDRQIDFIIETKENEVIIALCQDILELSNYNKAINEIAEFAKKENTIPDKVIFATSKSFRNIPLDTPIKILNKEILPILWVEWVDEDRRFKKEDLLIVNNSELKVAGFNFSSVDDMLNYIYKFTDGGQISIFRQLDFFTEVSDDEPEVEIIWKGIMLKQ</sequence>
<organism evidence="1">
    <name type="scientific">marine sediment metagenome</name>
    <dbReference type="NCBI Taxonomy" id="412755"/>
    <lineage>
        <taxon>unclassified sequences</taxon>
        <taxon>metagenomes</taxon>
        <taxon>ecological metagenomes</taxon>
    </lineage>
</organism>